<reference evidence="2 3" key="1">
    <citation type="submission" date="2016-11" db="EMBL/GenBank/DDBJ databases">
        <authorList>
            <person name="Jaros S."/>
            <person name="Januszkiewicz K."/>
            <person name="Wedrychowicz H."/>
        </authorList>
    </citation>
    <scope>NUCLEOTIDE SEQUENCE [LARGE SCALE GENOMIC DNA]</scope>
    <source>
        <strain evidence="2 3">ACAM 12</strain>
    </source>
</reference>
<keyword evidence="1" id="KW-1133">Transmembrane helix</keyword>
<dbReference type="PANTHER" id="PTHR41983:SF2">
    <property type="entry name" value="SHORT-CHAIN FATTY ACID TRANSPORTER-RELATED"/>
    <property type="match status" value="1"/>
</dbReference>
<dbReference type="InParanoid" id="A0A1M7GTG5"/>
<keyword evidence="3" id="KW-1185">Reference proteome</keyword>
<dbReference type="FunCoup" id="A0A1M7GTG5">
    <property type="interactions" value="61"/>
</dbReference>
<keyword evidence="1" id="KW-0812">Transmembrane</keyword>
<feature type="transmembrane region" description="Helical" evidence="1">
    <location>
        <begin position="135"/>
        <end position="161"/>
    </location>
</feature>
<dbReference type="RefSeq" id="WP_079552904.1">
    <property type="nucleotide sequence ID" value="NZ_LT670847.1"/>
</dbReference>
<dbReference type="Pfam" id="PF02667">
    <property type="entry name" value="SCFA_trans"/>
    <property type="match status" value="1"/>
</dbReference>
<protein>
    <submittedName>
        <fullName evidence="2">Short-chain fatty acids transporter</fullName>
    </submittedName>
</protein>
<feature type="transmembrane region" description="Helical" evidence="1">
    <location>
        <begin position="181"/>
        <end position="200"/>
    </location>
</feature>
<feature type="transmembrane region" description="Helical" evidence="1">
    <location>
        <begin position="305"/>
        <end position="331"/>
    </location>
</feature>
<evidence type="ECO:0000313" key="2">
    <source>
        <dbReference type="EMBL" id="SHM19602.1"/>
    </source>
</evidence>
<sequence length="435" mass="47022">MLNRVSKPFVRLVERYLPDPYIFVLLLTLAAFIAAMVVEGQSPAAVVTMWGEGFWNLLTFSMQMLLVLVTGFMLANTPLVKGMLDRLATLARSPGQAILLVTFVALAASWINWGFGLVVGALFAKALARRIQVHYPLLVASAYSGFVVWHAGLAGSIPLTIATEGHFSQDMIGIIGTDQTIFAFFNLAIVIALFLVVPLVNRLMLPPKEESTFVDPKNLEEAYEGDPEITRPAEHLENSRVLAWLVGFSGLAFLFQYFVKGGGLNLNIVNFMFLFLAIVLHQTPRRLLNSLNEAIKGGAGIAIQFPFYAGIMAVMIQSGLAATISSGFASIATERSLPFWSFISAGLVNIFVPSGGGQWAVQAPVMIPAAQALGAEIPRVAMAVAWGDAWTNLLQPFWALPVLAIAGLKAKDIMGYCLVLLFITGGIISLGLTFL</sequence>
<organism evidence="2 3">
    <name type="scientific">Vreelandella subglaciescola</name>
    <dbReference type="NCBI Taxonomy" id="29571"/>
    <lineage>
        <taxon>Bacteria</taxon>
        <taxon>Pseudomonadati</taxon>
        <taxon>Pseudomonadota</taxon>
        <taxon>Gammaproteobacteria</taxon>
        <taxon>Oceanospirillales</taxon>
        <taxon>Halomonadaceae</taxon>
        <taxon>Vreelandella</taxon>
    </lineage>
</organism>
<gene>
    <name evidence="2" type="ORF">SAMN05878437_1720</name>
</gene>
<feature type="transmembrane region" description="Helical" evidence="1">
    <location>
        <begin position="20"/>
        <end position="38"/>
    </location>
</feature>
<feature type="transmembrane region" description="Helical" evidence="1">
    <location>
        <begin position="54"/>
        <end position="75"/>
    </location>
</feature>
<evidence type="ECO:0000313" key="3">
    <source>
        <dbReference type="Proteomes" id="UP000190911"/>
    </source>
</evidence>
<proteinExistence type="predicted"/>
<feature type="transmembrane region" description="Helical" evidence="1">
    <location>
        <begin position="241"/>
        <end position="258"/>
    </location>
</feature>
<feature type="transmembrane region" description="Helical" evidence="1">
    <location>
        <begin position="413"/>
        <end position="434"/>
    </location>
</feature>
<dbReference type="InterPro" id="IPR006160">
    <property type="entry name" value="SCFA_transpt_AtoE"/>
</dbReference>
<dbReference type="STRING" id="29571.SAMN05878437_1720"/>
<feature type="transmembrane region" description="Helical" evidence="1">
    <location>
        <begin position="95"/>
        <end position="123"/>
    </location>
</feature>
<feature type="transmembrane region" description="Helical" evidence="1">
    <location>
        <begin position="264"/>
        <end position="284"/>
    </location>
</feature>
<feature type="transmembrane region" description="Helical" evidence="1">
    <location>
        <begin position="337"/>
        <end position="356"/>
    </location>
</feature>
<name>A0A1M7GTG5_9GAMM</name>
<dbReference type="PANTHER" id="PTHR41983">
    <property type="entry name" value="SHORT-CHAIN FATTY ACID TRANSPORTER-RELATED"/>
    <property type="match status" value="1"/>
</dbReference>
<dbReference type="GO" id="GO:0005886">
    <property type="term" value="C:plasma membrane"/>
    <property type="evidence" value="ECO:0007669"/>
    <property type="project" value="TreeGrafter"/>
</dbReference>
<dbReference type="Proteomes" id="UP000190911">
    <property type="component" value="Chromosome I"/>
</dbReference>
<dbReference type="AlphaFoldDB" id="A0A1M7GTG5"/>
<dbReference type="EMBL" id="LT670847">
    <property type="protein sequence ID" value="SHM19602.1"/>
    <property type="molecule type" value="Genomic_DNA"/>
</dbReference>
<accession>A0A1M7GTG5</accession>
<dbReference type="OrthoDB" id="9342495at2"/>
<evidence type="ECO:0000256" key="1">
    <source>
        <dbReference type="SAM" id="Phobius"/>
    </source>
</evidence>
<keyword evidence="1" id="KW-0472">Membrane</keyword>